<organism evidence="2 3">
    <name type="scientific">Aegilops tauschii subsp. strangulata</name>
    <name type="common">Goatgrass</name>
    <dbReference type="NCBI Taxonomy" id="200361"/>
    <lineage>
        <taxon>Eukaryota</taxon>
        <taxon>Viridiplantae</taxon>
        <taxon>Streptophyta</taxon>
        <taxon>Embryophyta</taxon>
        <taxon>Tracheophyta</taxon>
        <taxon>Spermatophyta</taxon>
        <taxon>Magnoliopsida</taxon>
        <taxon>Liliopsida</taxon>
        <taxon>Poales</taxon>
        <taxon>Poaceae</taxon>
        <taxon>BOP clade</taxon>
        <taxon>Pooideae</taxon>
        <taxon>Triticodae</taxon>
        <taxon>Triticeae</taxon>
        <taxon>Triticinae</taxon>
        <taxon>Aegilops</taxon>
    </lineage>
</organism>
<reference evidence="2" key="5">
    <citation type="journal article" date="2021" name="G3 (Bethesda)">
        <title>Aegilops tauschii genome assembly Aet v5.0 features greater sequence contiguity and improved annotation.</title>
        <authorList>
            <person name="Wang L."/>
            <person name="Zhu T."/>
            <person name="Rodriguez J.C."/>
            <person name="Deal K.R."/>
            <person name="Dubcovsky J."/>
            <person name="McGuire P.E."/>
            <person name="Lux T."/>
            <person name="Spannagl M."/>
            <person name="Mayer K.F.X."/>
            <person name="Baldrich P."/>
            <person name="Meyers B.C."/>
            <person name="Huo N."/>
            <person name="Gu Y.Q."/>
            <person name="Zhou H."/>
            <person name="Devos K.M."/>
            <person name="Bennetzen J.L."/>
            <person name="Unver T."/>
            <person name="Budak H."/>
            <person name="Gulick P.J."/>
            <person name="Galiba G."/>
            <person name="Kalapos B."/>
            <person name="Nelson D.R."/>
            <person name="Li P."/>
            <person name="You F.M."/>
            <person name="Luo M.C."/>
            <person name="Dvorak J."/>
        </authorList>
    </citation>
    <scope>NUCLEOTIDE SEQUENCE [LARGE SCALE GENOMIC DNA]</scope>
    <source>
        <strain evidence="2">cv. AL8/78</strain>
    </source>
</reference>
<evidence type="ECO:0000256" key="1">
    <source>
        <dbReference type="SAM" id="MobiDB-lite"/>
    </source>
</evidence>
<evidence type="ECO:0008006" key="4">
    <source>
        <dbReference type="Google" id="ProtNLM"/>
    </source>
</evidence>
<dbReference type="AlphaFoldDB" id="A0A453LDD9"/>
<evidence type="ECO:0000313" key="3">
    <source>
        <dbReference type="Proteomes" id="UP000015105"/>
    </source>
</evidence>
<dbReference type="STRING" id="200361.A0A453LDD9"/>
<sequence length="256" mass="26857">KRTRLLLSIHKLPRPPVSAIHTRARTDRSNSSLQPPAMELKGTPLPPKDEFAAETSSSSSFTVEVTVLSAEEVVIGDRWRRPLDRGAYAEVRAGKSKASTGVNSEKGDCNGYPYWGEAVRVTVPGHEKAIDVVICRRRESVAEASVAVADFSVGPPGHLHCLSYRLFDAKSLTRNRNGIVNITVKRLDGAAVPRGEGKGGKAVEDAASGTGDSCCGGVADKGKVPLAAAPAPAGAVMGYPVEFSVAGQANGKGRTS</sequence>
<dbReference type="Proteomes" id="UP000015105">
    <property type="component" value="Chromosome 5D"/>
</dbReference>
<accession>A0A453LDD9</accession>
<keyword evidence="3" id="KW-1185">Reference proteome</keyword>
<reference evidence="2" key="4">
    <citation type="submission" date="2019-03" db="UniProtKB">
        <authorList>
            <consortium name="EnsemblPlants"/>
        </authorList>
    </citation>
    <scope>IDENTIFICATION</scope>
</reference>
<evidence type="ECO:0000313" key="2">
    <source>
        <dbReference type="EnsemblPlants" id="AET5Gv20724800.1"/>
    </source>
</evidence>
<proteinExistence type="predicted"/>
<reference evidence="2" key="3">
    <citation type="journal article" date="2017" name="Nature">
        <title>Genome sequence of the progenitor of the wheat D genome Aegilops tauschii.</title>
        <authorList>
            <person name="Luo M.C."/>
            <person name="Gu Y.Q."/>
            <person name="Puiu D."/>
            <person name="Wang H."/>
            <person name="Twardziok S.O."/>
            <person name="Deal K.R."/>
            <person name="Huo N."/>
            <person name="Zhu T."/>
            <person name="Wang L."/>
            <person name="Wang Y."/>
            <person name="McGuire P.E."/>
            <person name="Liu S."/>
            <person name="Long H."/>
            <person name="Ramasamy R.K."/>
            <person name="Rodriguez J.C."/>
            <person name="Van S.L."/>
            <person name="Yuan L."/>
            <person name="Wang Z."/>
            <person name="Xia Z."/>
            <person name="Xiao L."/>
            <person name="Anderson O.D."/>
            <person name="Ouyang S."/>
            <person name="Liang Y."/>
            <person name="Zimin A.V."/>
            <person name="Pertea G."/>
            <person name="Qi P."/>
            <person name="Bennetzen J.L."/>
            <person name="Dai X."/>
            <person name="Dawson M.W."/>
            <person name="Muller H.G."/>
            <person name="Kugler K."/>
            <person name="Rivarola-Duarte L."/>
            <person name="Spannagl M."/>
            <person name="Mayer K.F.X."/>
            <person name="Lu F.H."/>
            <person name="Bevan M.W."/>
            <person name="Leroy P."/>
            <person name="Li P."/>
            <person name="You F.M."/>
            <person name="Sun Q."/>
            <person name="Liu Z."/>
            <person name="Lyons E."/>
            <person name="Wicker T."/>
            <person name="Salzberg S.L."/>
            <person name="Devos K.M."/>
            <person name="Dvorak J."/>
        </authorList>
    </citation>
    <scope>NUCLEOTIDE SEQUENCE [LARGE SCALE GENOMIC DNA]</scope>
    <source>
        <strain evidence="2">cv. AL8/78</strain>
    </source>
</reference>
<dbReference type="EnsemblPlants" id="AET5Gv20724800.1">
    <property type="protein sequence ID" value="AET5Gv20724800.1"/>
    <property type="gene ID" value="AET5Gv20724800"/>
</dbReference>
<protein>
    <recommendedName>
        <fullName evidence="4">C2 domain-containing protein</fullName>
    </recommendedName>
</protein>
<name>A0A453LDD9_AEGTS</name>
<feature type="region of interest" description="Disordered" evidence="1">
    <location>
        <begin position="16"/>
        <end position="56"/>
    </location>
</feature>
<reference evidence="3" key="2">
    <citation type="journal article" date="2017" name="Nat. Plants">
        <title>The Aegilops tauschii genome reveals multiple impacts of transposons.</title>
        <authorList>
            <person name="Zhao G."/>
            <person name="Zou C."/>
            <person name="Li K."/>
            <person name="Wang K."/>
            <person name="Li T."/>
            <person name="Gao L."/>
            <person name="Zhang X."/>
            <person name="Wang H."/>
            <person name="Yang Z."/>
            <person name="Liu X."/>
            <person name="Jiang W."/>
            <person name="Mao L."/>
            <person name="Kong X."/>
            <person name="Jiao Y."/>
            <person name="Jia J."/>
        </authorList>
    </citation>
    <scope>NUCLEOTIDE SEQUENCE [LARGE SCALE GENOMIC DNA]</scope>
    <source>
        <strain evidence="3">cv. AL8/78</strain>
    </source>
</reference>
<reference evidence="3" key="1">
    <citation type="journal article" date="2014" name="Science">
        <title>Ancient hybridizations among the ancestral genomes of bread wheat.</title>
        <authorList>
            <consortium name="International Wheat Genome Sequencing Consortium,"/>
            <person name="Marcussen T."/>
            <person name="Sandve S.R."/>
            <person name="Heier L."/>
            <person name="Spannagl M."/>
            <person name="Pfeifer M."/>
            <person name="Jakobsen K.S."/>
            <person name="Wulff B.B."/>
            <person name="Steuernagel B."/>
            <person name="Mayer K.F."/>
            <person name="Olsen O.A."/>
        </authorList>
    </citation>
    <scope>NUCLEOTIDE SEQUENCE [LARGE SCALE GENOMIC DNA]</scope>
    <source>
        <strain evidence="3">cv. AL8/78</strain>
    </source>
</reference>
<dbReference type="Gramene" id="AET5Gv20724800.1">
    <property type="protein sequence ID" value="AET5Gv20724800.1"/>
    <property type="gene ID" value="AET5Gv20724800"/>
</dbReference>